<evidence type="ECO:0000256" key="5">
    <source>
        <dbReference type="ARBA" id="ARBA00022729"/>
    </source>
</evidence>
<keyword evidence="5 13" id="KW-0732">Signal</keyword>
<feature type="chain" id="PRO_5019739609" description="trypsin" evidence="13">
    <location>
        <begin position="17"/>
        <end position="255"/>
    </location>
</feature>
<dbReference type="InterPro" id="IPR050430">
    <property type="entry name" value="Peptidase_S1"/>
</dbReference>
<dbReference type="EMBL" id="LSRL02000124">
    <property type="protein sequence ID" value="TDG43945.1"/>
    <property type="molecule type" value="Genomic_DNA"/>
</dbReference>
<keyword evidence="6 12" id="KW-0378">Hydrolase</keyword>
<protein>
    <recommendedName>
        <fullName evidence="11">trypsin</fullName>
        <ecNumber evidence="11">3.4.21.4</ecNumber>
    </recommendedName>
</protein>
<reference evidence="15 16" key="1">
    <citation type="journal article" date="2019" name="J. Hered.">
        <title>An Improved Genome Assembly for Drosophila navojoa, the Basal Species in the mojavensis Cluster.</title>
        <authorList>
            <person name="Vanderlinde T."/>
            <person name="Dupim E.G."/>
            <person name="Nazario-Yepiz N.O."/>
            <person name="Carvalho A.B."/>
        </authorList>
    </citation>
    <scope>NUCLEOTIDE SEQUENCE [LARGE SCALE GENOMIC DNA]</scope>
    <source>
        <strain evidence="15">Navoj_Jal97</strain>
        <tissue evidence="15">Whole organism</tissue>
    </source>
</reference>
<keyword evidence="7 12" id="KW-0720">Serine protease</keyword>
<evidence type="ECO:0000256" key="10">
    <source>
        <dbReference type="ARBA" id="ARBA00036320"/>
    </source>
</evidence>
<evidence type="ECO:0000256" key="1">
    <source>
        <dbReference type="ARBA" id="ARBA00004239"/>
    </source>
</evidence>
<dbReference type="FunFam" id="2.40.10.10:FF:000077">
    <property type="entry name" value="Predicted protein"/>
    <property type="match status" value="1"/>
</dbReference>
<dbReference type="PROSITE" id="PS50240">
    <property type="entry name" value="TRYPSIN_DOM"/>
    <property type="match status" value="1"/>
</dbReference>
<dbReference type="EC" id="3.4.21.4" evidence="11"/>
<evidence type="ECO:0000313" key="15">
    <source>
        <dbReference type="EMBL" id="TDG43945.1"/>
    </source>
</evidence>
<dbReference type="PRINTS" id="PR00722">
    <property type="entry name" value="CHYMOTRYPSIN"/>
</dbReference>
<evidence type="ECO:0000256" key="4">
    <source>
        <dbReference type="ARBA" id="ARBA00022670"/>
    </source>
</evidence>
<evidence type="ECO:0000256" key="9">
    <source>
        <dbReference type="ARBA" id="ARBA00023157"/>
    </source>
</evidence>
<name>A0A484B803_DRONA</name>
<dbReference type="KEGG" id="dnv:108653265"/>
<dbReference type="Pfam" id="PF00089">
    <property type="entry name" value="Trypsin"/>
    <property type="match status" value="1"/>
</dbReference>
<evidence type="ECO:0000256" key="12">
    <source>
        <dbReference type="RuleBase" id="RU363034"/>
    </source>
</evidence>
<evidence type="ECO:0000256" key="3">
    <source>
        <dbReference type="ARBA" id="ARBA00022525"/>
    </source>
</evidence>
<proteinExistence type="inferred from homology"/>
<dbReference type="SMART" id="SM00020">
    <property type="entry name" value="Tryp_SPc"/>
    <property type="match status" value="1"/>
</dbReference>
<comment type="caution">
    <text evidence="15">The sequence shown here is derived from an EMBL/GenBank/DDBJ whole genome shotgun (WGS) entry which is preliminary data.</text>
</comment>
<dbReference type="InterPro" id="IPR043504">
    <property type="entry name" value="Peptidase_S1_PA_chymotrypsin"/>
</dbReference>
<sequence length="255" mass="27585">MLTFVALLCMAACALAGTVPEGLLPQLDGRIVGGYETSIEDHPYQVSLQRNGAHFCGGSIYSHDIVITAAHCLQSISAEQLKVRVGSTYWRSGGSVHSVRAFRNHEGYNPRTMVNDVAVIRMSSSISYRSSVRAIRIADSNPRNGAEAIVSGWGTTKSGGSIPDHLLAVRLRIVDREECASKEFSYGRQIKDTMICAYAEHKDACQGDSGGPLVSGDRLVGVVSWGHGCADVKYPGVYADVAHFHSWIERTADEL</sequence>
<evidence type="ECO:0000256" key="13">
    <source>
        <dbReference type="SAM" id="SignalP"/>
    </source>
</evidence>
<feature type="signal peptide" evidence="13">
    <location>
        <begin position="1"/>
        <end position="16"/>
    </location>
</feature>
<evidence type="ECO:0000256" key="2">
    <source>
        <dbReference type="ARBA" id="ARBA00007664"/>
    </source>
</evidence>
<evidence type="ECO:0000256" key="6">
    <source>
        <dbReference type="ARBA" id="ARBA00022801"/>
    </source>
</evidence>
<dbReference type="PROSITE" id="PS00135">
    <property type="entry name" value="TRYPSIN_SER"/>
    <property type="match status" value="1"/>
</dbReference>
<comment type="catalytic activity">
    <reaction evidence="10">
        <text>Preferential cleavage: Arg-|-Xaa, Lys-|-Xaa.</text>
        <dbReference type="EC" id="3.4.21.4"/>
    </reaction>
</comment>
<evidence type="ECO:0000313" key="16">
    <source>
        <dbReference type="Proteomes" id="UP000295192"/>
    </source>
</evidence>
<organism evidence="15 16">
    <name type="scientific">Drosophila navojoa</name>
    <name type="common">Fruit fly</name>
    <dbReference type="NCBI Taxonomy" id="7232"/>
    <lineage>
        <taxon>Eukaryota</taxon>
        <taxon>Metazoa</taxon>
        <taxon>Ecdysozoa</taxon>
        <taxon>Arthropoda</taxon>
        <taxon>Hexapoda</taxon>
        <taxon>Insecta</taxon>
        <taxon>Pterygota</taxon>
        <taxon>Neoptera</taxon>
        <taxon>Endopterygota</taxon>
        <taxon>Diptera</taxon>
        <taxon>Brachycera</taxon>
        <taxon>Muscomorpha</taxon>
        <taxon>Ephydroidea</taxon>
        <taxon>Drosophilidae</taxon>
        <taxon>Drosophila</taxon>
    </lineage>
</organism>
<evidence type="ECO:0000256" key="7">
    <source>
        <dbReference type="ARBA" id="ARBA00022825"/>
    </source>
</evidence>
<accession>A0A484B803</accession>
<dbReference type="SUPFAM" id="SSF50494">
    <property type="entry name" value="Trypsin-like serine proteases"/>
    <property type="match status" value="1"/>
</dbReference>
<dbReference type="AlphaFoldDB" id="A0A484B803"/>
<dbReference type="GO" id="GO:0006508">
    <property type="term" value="P:proteolysis"/>
    <property type="evidence" value="ECO:0007669"/>
    <property type="project" value="UniProtKB-KW"/>
</dbReference>
<comment type="subcellular location">
    <subcellularLocation>
        <location evidence="1">Secreted</location>
        <location evidence="1">Extracellular space</location>
    </subcellularLocation>
</comment>
<evidence type="ECO:0000256" key="8">
    <source>
        <dbReference type="ARBA" id="ARBA00023145"/>
    </source>
</evidence>
<keyword evidence="3" id="KW-0964">Secreted</keyword>
<dbReference type="OrthoDB" id="10059102at2759"/>
<dbReference type="GO" id="GO:0004252">
    <property type="term" value="F:serine-type endopeptidase activity"/>
    <property type="evidence" value="ECO:0007669"/>
    <property type="project" value="UniProtKB-EC"/>
</dbReference>
<dbReference type="Proteomes" id="UP000295192">
    <property type="component" value="Unassembled WGS sequence"/>
</dbReference>
<evidence type="ECO:0000259" key="14">
    <source>
        <dbReference type="PROSITE" id="PS50240"/>
    </source>
</evidence>
<dbReference type="PANTHER" id="PTHR24276">
    <property type="entry name" value="POLYSERASE-RELATED"/>
    <property type="match status" value="1"/>
</dbReference>
<keyword evidence="4 12" id="KW-0645">Protease</keyword>
<dbReference type="InterPro" id="IPR001254">
    <property type="entry name" value="Trypsin_dom"/>
</dbReference>
<dbReference type="PROSITE" id="PS00134">
    <property type="entry name" value="TRYPSIN_HIS"/>
    <property type="match status" value="1"/>
</dbReference>
<dbReference type="CDD" id="cd00190">
    <property type="entry name" value="Tryp_SPc"/>
    <property type="match status" value="1"/>
</dbReference>
<feature type="domain" description="Peptidase S1" evidence="14">
    <location>
        <begin position="31"/>
        <end position="253"/>
    </location>
</feature>
<dbReference type="InterPro" id="IPR001314">
    <property type="entry name" value="Peptidase_S1A"/>
</dbReference>
<dbReference type="InterPro" id="IPR033116">
    <property type="entry name" value="TRYPSIN_SER"/>
</dbReference>
<comment type="similarity">
    <text evidence="2">Belongs to the peptidase S1 family.</text>
</comment>
<gene>
    <name evidence="15" type="ORF">AWZ03_009642</name>
</gene>
<keyword evidence="16" id="KW-1185">Reference proteome</keyword>
<dbReference type="InterPro" id="IPR009003">
    <property type="entry name" value="Peptidase_S1_PA"/>
</dbReference>
<dbReference type="GO" id="GO:0005576">
    <property type="term" value="C:extracellular region"/>
    <property type="evidence" value="ECO:0007669"/>
    <property type="project" value="UniProtKB-SubCell"/>
</dbReference>
<dbReference type="OMA" id="ECASKEY"/>
<keyword evidence="9" id="KW-1015">Disulfide bond</keyword>
<dbReference type="Gene3D" id="2.40.10.10">
    <property type="entry name" value="Trypsin-like serine proteases"/>
    <property type="match status" value="1"/>
</dbReference>
<dbReference type="InterPro" id="IPR018114">
    <property type="entry name" value="TRYPSIN_HIS"/>
</dbReference>
<dbReference type="PANTHER" id="PTHR24276:SF91">
    <property type="entry name" value="AT26814P-RELATED"/>
    <property type="match status" value="1"/>
</dbReference>
<evidence type="ECO:0000256" key="11">
    <source>
        <dbReference type="ARBA" id="ARBA00038868"/>
    </source>
</evidence>
<keyword evidence="8" id="KW-0865">Zymogen</keyword>